<evidence type="ECO:0000313" key="1">
    <source>
        <dbReference type="EMBL" id="EMG46107.1"/>
    </source>
</evidence>
<proteinExistence type="predicted"/>
<dbReference type="EMBL" id="AOGT01002139">
    <property type="protein sequence ID" value="EMG46107.1"/>
    <property type="molecule type" value="Genomic_DNA"/>
</dbReference>
<sequence>MSYFPGIEIHLQNFIVWNYEGLLLGSSKNTVQIKIDESDLFKVFYGSCH</sequence>
<dbReference type="AlphaFoldDB" id="M3HFW6"/>
<dbReference type="HOGENOM" id="CLU_3142961_0_0_1"/>
<name>M3HFW6_CANMX</name>
<accession>M3HFW6</accession>
<protein>
    <submittedName>
        <fullName evidence="1">Uncharacterized protein</fullName>
    </submittedName>
</protein>
<reference evidence="1 2" key="1">
    <citation type="submission" date="2013-02" db="EMBL/GenBank/DDBJ databases">
        <title>Genome sequence of Candida maltosa Xu316, a potential industrial strain for xylitol and ethanol production.</title>
        <authorList>
            <person name="Yu J."/>
            <person name="Wang Q."/>
            <person name="Geng X."/>
            <person name="Bao W."/>
            <person name="He P."/>
            <person name="Cai J."/>
        </authorList>
    </citation>
    <scope>NUCLEOTIDE SEQUENCE [LARGE SCALE GENOMIC DNA]</scope>
    <source>
        <strain evidence="2">Xu316</strain>
    </source>
</reference>
<keyword evidence="2" id="KW-1185">Reference proteome</keyword>
<organism evidence="1 2">
    <name type="scientific">Candida maltosa (strain Xu316)</name>
    <name type="common">Yeast</name>
    <dbReference type="NCBI Taxonomy" id="1245528"/>
    <lineage>
        <taxon>Eukaryota</taxon>
        <taxon>Fungi</taxon>
        <taxon>Dikarya</taxon>
        <taxon>Ascomycota</taxon>
        <taxon>Saccharomycotina</taxon>
        <taxon>Pichiomycetes</taxon>
        <taxon>Debaryomycetaceae</taxon>
        <taxon>Candida/Lodderomyces clade</taxon>
        <taxon>Candida</taxon>
    </lineage>
</organism>
<comment type="caution">
    <text evidence="1">The sequence shown here is derived from an EMBL/GenBank/DDBJ whole genome shotgun (WGS) entry which is preliminary data.</text>
</comment>
<dbReference type="Proteomes" id="UP000011777">
    <property type="component" value="Unassembled WGS sequence"/>
</dbReference>
<gene>
    <name evidence="1" type="ORF">G210_3660</name>
</gene>
<evidence type="ECO:0000313" key="2">
    <source>
        <dbReference type="Proteomes" id="UP000011777"/>
    </source>
</evidence>